<feature type="transmembrane region" description="Helical" evidence="5">
    <location>
        <begin position="148"/>
        <end position="169"/>
    </location>
</feature>
<dbReference type="InterPro" id="IPR007269">
    <property type="entry name" value="ICMT_MeTrfase"/>
</dbReference>
<dbReference type="Pfam" id="PF04140">
    <property type="entry name" value="ICMT"/>
    <property type="match status" value="1"/>
</dbReference>
<keyword evidence="3 5" id="KW-1133">Transmembrane helix</keyword>
<keyword evidence="5" id="KW-0256">Endoplasmic reticulum</keyword>
<comment type="caution">
    <text evidence="5">Lacks conserved residue(s) required for the propagation of feature annotation.</text>
</comment>
<gene>
    <name evidence="7" type="ORF">F5878DRAFT_66712</name>
</gene>
<feature type="signal peptide" evidence="6">
    <location>
        <begin position="1"/>
        <end position="19"/>
    </location>
</feature>
<dbReference type="Proteomes" id="UP001163846">
    <property type="component" value="Unassembled WGS sequence"/>
</dbReference>
<evidence type="ECO:0000256" key="4">
    <source>
        <dbReference type="ARBA" id="ARBA00023136"/>
    </source>
</evidence>
<keyword evidence="4 5" id="KW-0472">Membrane</keyword>
<evidence type="ECO:0000256" key="2">
    <source>
        <dbReference type="ARBA" id="ARBA00022692"/>
    </source>
</evidence>
<accession>A0AA38UG51</accession>
<keyword evidence="6" id="KW-0732">Signal</keyword>
<organism evidence="7 8">
    <name type="scientific">Lentinula raphanica</name>
    <dbReference type="NCBI Taxonomy" id="153919"/>
    <lineage>
        <taxon>Eukaryota</taxon>
        <taxon>Fungi</taxon>
        <taxon>Dikarya</taxon>
        <taxon>Basidiomycota</taxon>
        <taxon>Agaricomycotina</taxon>
        <taxon>Agaricomycetes</taxon>
        <taxon>Agaricomycetidae</taxon>
        <taxon>Agaricales</taxon>
        <taxon>Marasmiineae</taxon>
        <taxon>Omphalotaceae</taxon>
        <taxon>Lentinula</taxon>
    </lineage>
</organism>
<keyword evidence="8" id="KW-1185">Reference proteome</keyword>
<keyword evidence="5" id="KW-0489">Methyltransferase</keyword>
<dbReference type="PANTHER" id="PTHR12714:SF9">
    <property type="entry name" value="PROTEIN-S-ISOPRENYLCYSTEINE O-METHYLTRANSFERASE"/>
    <property type="match status" value="1"/>
</dbReference>
<dbReference type="GO" id="GO:0005789">
    <property type="term" value="C:endoplasmic reticulum membrane"/>
    <property type="evidence" value="ECO:0007669"/>
    <property type="project" value="UniProtKB-SubCell"/>
</dbReference>
<comment type="catalytic activity">
    <reaction evidence="5">
        <text>[protein]-C-terminal S-[(2E,6E)-farnesyl]-L-cysteine + S-adenosyl-L-methionine = [protein]-C-terminal S-[(2E,6E)-farnesyl]-L-cysteine methyl ester + S-adenosyl-L-homocysteine</text>
        <dbReference type="Rhea" id="RHEA:21672"/>
        <dbReference type="Rhea" id="RHEA-COMP:12125"/>
        <dbReference type="Rhea" id="RHEA-COMP:12126"/>
        <dbReference type="ChEBI" id="CHEBI:57856"/>
        <dbReference type="ChEBI" id="CHEBI:59789"/>
        <dbReference type="ChEBI" id="CHEBI:90510"/>
        <dbReference type="ChEBI" id="CHEBI:90511"/>
        <dbReference type="EC" id="2.1.1.100"/>
    </reaction>
</comment>
<evidence type="ECO:0000313" key="8">
    <source>
        <dbReference type="Proteomes" id="UP001163846"/>
    </source>
</evidence>
<comment type="caution">
    <text evidence="7">The sequence shown here is derived from an EMBL/GenBank/DDBJ whole genome shotgun (WGS) entry which is preliminary data.</text>
</comment>
<evidence type="ECO:0000256" key="3">
    <source>
        <dbReference type="ARBA" id="ARBA00022989"/>
    </source>
</evidence>
<evidence type="ECO:0000256" key="1">
    <source>
        <dbReference type="ARBA" id="ARBA00004141"/>
    </source>
</evidence>
<feature type="transmembrane region" description="Helical" evidence="5">
    <location>
        <begin position="181"/>
        <end position="200"/>
    </location>
</feature>
<dbReference type="EMBL" id="MU806075">
    <property type="protein sequence ID" value="KAJ3840537.1"/>
    <property type="molecule type" value="Genomic_DNA"/>
</dbReference>
<dbReference type="AlphaFoldDB" id="A0AA38UG51"/>
<dbReference type="GO" id="GO:0004671">
    <property type="term" value="F:protein C-terminal S-isoprenylcysteine carboxyl O-methyltransferase activity"/>
    <property type="evidence" value="ECO:0007669"/>
    <property type="project" value="UniProtKB-EC"/>
</dbReference>
<keyword evidence="5" id="KW-0808">Transferase</keyword>
<dbReference type="PANTHER" id="PTHR12714">
    <property type="entry name" value="PROTEIN-S ISOPRENYLCYSTEINE O-METHYLTRANSFERASE"/>
    <property type="match status" value="1"/>
</dbReference>
<feature type="chain" id="PRO_5041371130" description="Protein-S-isoprenylcysteine O-methyltransferase" evidence="6">
    <location>
        <begin position="20"/>
        <end position="235"/>
    </location>
</feature>
<sequence length="235" mass="26309">MSLLKLPLLLAGAISIWMALTPPHTPAKPEKLPPTFVGRFAKIFVTSMKIAHALSCLCESLIILSKHGKFVNPTVVRYFAYTTPSSQCINGTGITRSFLFGSFVAIAGSQLRLACYRILGSYFTFELAIRSNHKLITRGPYSYVRHPAYTGLIMTMLGEAIIQFGNGSWLRECGWTSFAGIRVYAIILLVQIGSISFSVATKRARNEDKALRERFGEEWQAWARNTPYLLIPYIY</sequence>
<dbReference type="EC" id="2.1.1.100" evidence="5"/>
<proteinExistence type="inferred from homology"/>
<comment type="similarity">
    <text evidence="5">Belongs to the class VI-like SAM-binding methyltransferase superfamily. Isoprenylcysteine carboxyl methyltransferase family.</text>
</comment>
<protein>
    <recommendedName>
        <fullName evidence="5">Protein-S-isoprenylcysteine O-methyltransferase</fullName>
        <ecNumber evidence="5">2.1.1.100</ecNumber>
    </recommendedName>
</protein>
<reference evidence="7" key="1">
    <citation type="submission" date="2022-08" db="EMBL/GenBank/DDBJ databases">
        <authorList>
            <consortium name="DOE Joint Genome Institute"/>
            <person name="Min B."/>
            <person name="Riley R."/>
            <person name="Sierra-Patev S."/>
            <person name="Naranjo-Ortiz M."/>
            <person name="Looney B."/>
            <person name="Konkel Z."/>
            <person name="Slot J.C."/>
            <person name="Sakamoto Y."/>
            <person name="Steenwyk J.L."/>
            <person name="Rokas A."/>
            <person name="Carro J."/>
            <person name="Camarero S."/>
            <person name="Ferreira P."/>
            <person name="Molpeceres G."/>
            <person name="Ruiz-Duenas F.J."/>
            <person name="Serrano A."/>
            <person name="Henrissat B."/>
            <person name="Drula E."/>
            <person name="Hughes K.W."/>
            <person name="Mata J.L."/>
            <person name="Ishikawa N.K."/>
            <person name="Vargas-Isla R."/>
            <person name="Ushijima S."/>
            <person name="Smith C.A."/>
            <person name="Ahrendt S."/>
            <person name="Andreopoulos W."/>
            <person name="He G."/>
            <person name="Labutti K."/>
            <person name="Lipzen A."/>
            <person name="Ng V."/>
            <person name="Sandor L."/>
            <person name="Barry K."/>
            <person name="Martinez A.T."/>
            <person name="Xiao Y."/>
            <person name="Gibbons J.G."/>
            <person name="Terashima K."/>
            <person name="Hibbett D.S."/>
            <person name="Grigoriev I.V."/>
        </authorList>
    </citation>
    <scope>NUCLEOTIDE SEQUENCE</scope>
    <source>
        <strain evidence="7">TFB9207</strain>
    </source>
</reference>
<dbReference type="Gene3D" id="1.20.120.1630">
    <property type="match status" value="1"/>
</dbReference>
<evidence type="ECO:0000313" key="7">
    <source>
        <dbReference type="EMBL" id="KAJ3840537.1"/>
    </source>
</evidence>
<name>A0AA38UG51_9AGAR</name>
<evidence type="ECO:0000256" key="6">
    <source>
        <dbReference type="SAM" id="SignalP"/>
    </source>
</evidence>
<evidence type="ECO:0000256" key="5">
    <source>
        <dbReference type="RuleBase" id="RU362022"/>
    </source>
</evidence>
<keyword evidence="2 5" id="KW-0812">Transmembrane</keyword>
<dbReference type="GO" id="GO:0032259">
    <property type="term" value="P:methylation"/>
    <property type="evidence" value="ECO:0007669"/>
    <property type="project" value="UniProtKB-KW"/>
</dbReference>
<comment type="subcellular location">
    <subcellularLocation>
        <location evidence="5">Endoplasmic reticulum membrane</location>
        <topology evidence="5">Multi-pass membrane protein</topology>
    </subcellularLocation>
    <subcellularLocation>
        <location evidence="1">Membrane</location>
        <topology evidence="1">Multi-pass membrane protein</topology>
    </subcellularLocation>
</comment>
<keyword evidence="5" id="KW-0949">S-adenosyl-L-methionine</keyword>